<gene>
    <name evidence="2" type="ORF">T4A_9894</name>
</gene>
<dbReference type="Proteomes" id="UP000054632">
    <property type="component" value="Unassembled WGS sequence"/>
</dbReference>
<dbReference type="EMBL" id="JYDR01000012">
    <property type="protein sequence ID" value="KRY76392.1"/>
    <property type="molecule type" value="Genomic_DNA"/>
</dbReference>
<protein>
    <submittedName>
        <fullName evidence="2">Uncharacterized protein</fullName>
    </submittedName>
</protein>
<feature type="region of interest" description="Disordered" evidence="1">
    <location>
        <begin position="188"/>
        <end position="207"/>
    </location>
</feature>
<sequence length="345" mass="39117">MDDVELGSASLEIGKMDKQPTHVRDHHWWVAFPVLRQHCSEDVYVGVYIQQERAVKIWVALDSGTHQRIPQAGERLFLLQPPAPLHIFLYKDVQRNCHVCEIPDIPPVIGGQPQELPYLLHAPGRGLLLNSLSSPDHSTDCRRDSTPFKHSRGSSSVLWKTIISSRWTRHVFHVRPFSAFSISLKRRRSVPQPEQYDPKSQQSHGSGKRRLLALSFGDFDLPLDALSVNPRHGLQSAVDTAESQGAVLLPGQHYRWRKATGWKPHRLRSSSLDAGVVEVHSSDISRTTRDDFFDPDLRASVMVNFLACQSISLMYWLRKFIPRMTAATLPGRRGAFFARRRAGLC</sequence>
<reference evidence="2 3" key="1">
    <citation type="submission" date="2015-01" db="EMBL/GenBank/DDBJ databases">
        <title>Evolution of Trichinella species and genotypes.</title>
        <authorList>
            <person name="Korhonen P.K."/>
            <person name="Edoardo P."/>
            <person name="Giuseppe L.R."/>
            <person name="Gasser R.B."/>
        </authorList>
    </citation>
    <scope>NUCLEOTIDE SEQUENCE [LARGE SCALE GENOMIC DNA]</scope>
    <source>
        <strain evidence="2">ISS13</strain>
    </source>
</reference>
<organism evidence="2 3">
    <name type="scientific">Trichinella pseudospiralis</name>
    <name type="common">Parasitic roundworm</name>
    <dbReference type="NCBI Taxonomy" id="6337"/>
    <lineage>
        <taxon>Eukaryota</taxon>
        <taxon>Metazoa</taxon>
        <taxon>Ecdysozoa</taxon>
        <taxon>Nematoda</taxon>
        <taxon>Enoplea</taxon>
        <taxon>Dorylaimia</taxon>
        <taxon>Trichinellida</taxon>
        <taxon>Trichinellidae</taxon>
        <taxon>Trichinella</taxon>
    </lineage>
</organism>
<evidence type="ECO:0000256" key="1">
    <source>
        <dbReference type="SAM" id="MobiDB-lite"/>
    </source>
</evidence>
<dbReference type="AlphaFoldDB" id="A0A0V1ERJ3"/>
<comment type="caution">
    <text evidence="2">The sequence shown here is derived from an EMBL/GenBank/DDBJ whole genome shotgun (WGS) entry which is preliminary data.</text>
</comment>
<proteinExistence type="predicted"/>
<evidence type="ECO:0000313" key="3">
    <source>
        <dbReference type="Proteomes" id="UP000054632"/>
    </source>
</evidence>
<accession>A0A0V1ERJ3</accession>
<name>A0A0V1ERJ3_TRIPS</name>
<evidence type="ECO:0000313" key="2">
    <source>
        <dbReference type="EMBL" id="KRY76392.1"/>
    </source>
</evidence>